<dbReference type="AlphaFoldDB" id="A0A1C4CAY7"/>
<protein>
    <recommendedName>
        <fullName evidence="3">Zinc-ribbon 15 domain-containing protein</fullName>
    </recommendedName>
</protein>
<keyword evidence="2" id="KW-1185">Reference proteome</keyword>
<dbReference type="RefSeq" id="WP_091349232.1">
    <property type="nucleotide sequence ID" value="NZ_FMAQ01000008.1"/>
</dbReference>
<organism evidence="1 2">
    <name type="scientific">Gilliamella bombicola</name>
    <dbReference type="NCBI Taxonomy" id="1798182"/>
    <lineage>
        <taxon>Bacteria</taxon>
        <taxon>Pseudomonadati</taxon>
        <taxon>Pseudomonadota</taxon>
        <taxon>Gammaproteobacteria</taxon>
        <taxon>Orbales</taxon>
        <taxon>Orbaceae</taxon>
        <taxon>Gilliamella</taxon>
    </lineage>
</organism>
<reference evidence="2" key="1">
    <citation type="submission" date="2016-08" db="EMBL/GenBank/DDBJ databases">
        <authorList>
            <person name="Varghese N."/>
            <person name="Submissions Spin"/>
        </authorList>
    </citation>
    <scope>NUCLEOTIDE SEQUENCE [LARGE SCALE GENOMIC DNA]</scope>
    <source>
        <strain evidence="2">R-53248</strain>
    </source>
</reference>
<evidence type="ECO:0008006" key="3">
    <source>
        <dbReference type="Google" id="ProtNLM"/>
    </source>
</evidence>
<name>A0A1C4CAY7_9GAMM</name>
<evidence type="ECO:0000313" key="2">
    <source>
        <dbReference type="Proteomes" id="UP000199670"/>
    </source>
</evidence>
<dbReference type="OrthoDB" id="1261251at2"/>
<accession>A0A1C4CAY7</accession>
<evidence type="ECO:0000313" key="1">
    <source>
        <dbReference type="EMBL" id="SCC16307.1"/>
    </source>
</evidence>
<dbReference type="Proteomes" id="UP000199670">
    <property type="component" value="Unassembled WGS sequence"/>
</dbReference>
<sequence>MFIIFGTRGREVNERSGQFNCPNCCSQQNTTTDEKKQKYTQIKIAKYFTLFFIPIFSYETLGRYIKCNECNNDYNEKVLEYVPPTFEEQIASYVEQELKSGTPISMLVNKLKAQGFDEQQSTNAVNNVVKGNIVSCHQCKMDFLKGVEKCSLCEGRISG</sequence>
<gene>
    <name evidence="1" type="ORF">GA0061081_10821</name>
</gene>
<dbReference type="STRING" id="1798182.GA0061081_10821"/>
<dbReference type="EMBL" id="FMAQ01000008">
    <property type="protein sequence ID" value="SCC16307.1"/>
    <property type="molecule type" value="Genomic_DNA"/>
</dbReference>
<proteinExistence type="predicted"/>